<feature type="compositionally biased region" description="Pro residues" evidence="5">
    <location>
        <begin position="791"/>
        <end position="803"/>
    </location>
</feature>
<dbReference type="InterPro" id="IPR000571">
    <property type="entry name" value="Znf_CCCH"/>
</dbReference>
<sequence length="845" mass="91146">MDTSVVNKKTFIHPEGTGVVTQGNGLKIKIKMDRKEPDKSDKNETESETVEKKRPSTVKRPNTKFRSIGIEEDEILLSKKKESPNDTNKSLSKRPGADQTSKEEPPEKKSRLNIFTQLSNVSVIPNTSSTPVSTPSPTISPAEVHTKLRITPPKPKPAIHTILDSSGFMDEMMKNDHRTPGIMKRKKKTPTTSTTTTSSSTNSSSQSTPKQPSTPTSPVSPTTSLMKTLPSVPSFYQDTLVTSEDTTAVKKEPNDNKDRSPSPPLLTREEEMDPSKIQHKSGETPMETDMKPPNGHEMIMDNENYTTTKITVEETVPKGELKGLLIYSKAGKRNKKKVSWVDDSSLRQFHYFEMDETERENVNRPKPQNFDEMKKQEMILDRKAMESARRLINDNMVEAIPWRRPPIIDGLVIVVEPGSQSVEKDIQREREQHVLQAIFFNKDMLPDSPAEPDMESVEPSDPKFIPLEEEHSSGTEEYYFSHDHGTQQQQHPHHHPHHHHQQQHNQSFQQHPNNQFSNVQQQNLPPEVSNLLASIQQPGNAASAAAALADTTNPVIASVQNLLTSIMGSGNDPQKTEEAVSKLREILDPNNTNNMQALQGYNPEVNQMHSGPHQMQMGPGPCGPGGPPQGMHGPPGGPGPGGQNMQRPGLLGQAPPGFPPVINQGPGPQGPHGPRFPQQGPGMGDQGEMWGGDNMGQNMQMGPGPGSMRGRGGSRGGMRGGRMPPPGHMGQQGPPQGHPGQQGPGGPMGPQGPHNGPNMGPGGPNMGPGGPGGPPMGPGGPGGPQMGPGGPGGPPMGPGPGGPPMRGRGGRAGKERPVCRHFAAGGCRRGNTCSFLHPGVNGPPV</sequence>
<organism evidence="7 8">
    <name type="scientific">Tegillarca granosa</name>
    <name type="common">Malaysian cockle</name>
    <name type="synonym">Anadara granosa</name>
    <dbReference type="NCBI Taxonomy" id="220873"/>
    <lineage>
        <taxon>Eukaryota</taxon>
        <taxon>Metazoa</taxon>
        <taxon>Spiralia</taxon>
        <taxon>Lophotrochozoa</taxon>
        <taxon>Mollusca</taxon>
        <taxon>Bivalvia</taxon>
        <taxon>Autobranchia</taxon>
        <taxon>Pteriomorphia</taxon>
        <taxon>Arcoida</taxon>
        <taxon>Arcoidea</taxon>
        <taxon>Arcidae</taxon>
        <taxon>Tegillarca</taxon>
    </lineage>
</organism>
<reference evidence="7 8" key="1">
    <citation type="submission" date="2022-12" db="EMBL/GenBank/DDBJ databases">
        <title>Chromosome-level genome of Tegillarca granosa.</title>
        <authorList>
            <person name="Kim J."/>
        </authorList>
    </citation>
    <scope>NUCLEOTIDE SEQUENCE [LARGE SCALE GENOMIC DNA]</scope>
    <source>
        <strain evidence="7">Teg-2019</strain>
        <tissue evidence="7">Adductor muscle</tissue>
    </source>
</reference>
<evidence type="ECO:0000313" key="7">
    <source>
        <dbReference type="EMBL" id="KAJ8300718.1"/>
    </source>
</evidence>
<evidence type="ECO:0000259" key="6">
    <source>
        <dbReference type="PROSITE" id="PS50103"/>
    </source>
</evidence>
<dbReference type="SMART" id="SM00356">
    <property type="entry name" value="ZnF_C3H1"/>
    <property type="match status" value="1"/>
</dbReference>
<name>A0ABQ9EBU4_TEGGR</name>
<feature type="compositionally biased region" description="Gly residues" evidence="5">
    <location>
        <begin position="703"/>
        <end position="720"/>
    </location>
</feature>
<feature type="compositionally biased region" description="Low complexity" evidence="5">
    <location>
        <begin position="728"/>
        <end position="739"/>
    </location>
</feature>
<dbReference type="InterPro" id="IPR041367">
    <property type="entry name" value="Znf-CCCH_4"/>
</dbReference>
<dbReference type="Pfam" id="PF18044">
    <property type="entry name" value="zf-CCCH_4"/>
    <property type="match status" value="1"/>
</dbReference>
<evidence type="ECO:0000256" key="3">
    <source>
        <dbReference type="ARBA" id="ARBA00022833"/>
    </source>
</evidence>
<feature type="compositionally biased region" description="Gly residues" evidence="5">
    <location>
        <begin position="740"/>
        <end position="749"/>
    </location>
</feature>
<feature type="compositionally biased region" description="Basic and acidic residues" evidence="5">
    <location>
        <begin position="30"/>
        <end position="54"/>
    </location>
</feature>
<feature type="region of interest" description="Disordered" evidence="5">
    <location>
        <begin position="444"/>
        <end position="520"/>
    </location>
</feature>
<evidence type="ECO:0000256" key="1">
    <source>
        <dbReference type="ARBA" id="ARBA00022723"/>
    </source>
</evidence>
<evidence type="ECO:0000313" key="8">
    <source>
        <dbReference type="Proteomes" id="UP001217089"/>
    </source>
</evidence>
<dbReference type="InterPro" id="IPR036855">
    <property type="entry name" value="Znf_CCCH_sf"/>
</dbReference>
<evidence type="ECO:0000256" key="2">
    <source>
        <dbReference type="ARBA" id="ARBA00022771"/>
    </source>
</evidence>
<feature type="region of interest" description="Disordered" evidence="5">
    <location>
        <begin position="15"/>
        <end position="229"/>
    </location>
</feature>
<evidence type="ECO:0000256" key="5">
    <source>
        <dbReference type="SAM" id="MobiDB-lite"/>
    </source>
</evidence>
<keyword evidence="2 4" id="KW-0863">Zinc-finger</keyword>
<dbReference type="SUPFAM" id="SSF90229">
    <property type="entry name" value="CCCH zinc finger"/>
    <property type="match status" value="1"/>
</dbReference>
<feature type="region of interest" description="Disordered" evidence="5">
    <location>
        <begin position="608"/>
        <end position="815"/>
    </location>
</feature>
<keyword evidence="3 4" id="KW-0862">Zinc</keyword>
<evidence type="ECO:0000256" key="4">
    <source>
        <dbReference type="PROSITE-ProRule" id="PRU00723"/>
    </source>
</evidence>
<feature type="compositionally biased region" description="Low complexity" evidence="5">
    <location>
        <begin position="121"/>
        <end position="141"/>
    </location>
</feature>
<feature type="compositionally biased region" description="Basic and acidic residues" evidence="5">
    <location>
        <begin position="466"/>
        <end position="485"/>
    </location>
</feature>
<accession>A0ABQ9EBU4</accession>
<feature type="region of interest" description="Disordered" evidence="5">
    <location>
        <begin position="245"/>
        <end position="294"/>
    </location>
</feature>
<dbReference type="PANTHER" id="PTHR46557:SF1">
    <property type="entry name" value="SERINE_THREONINE-PROTEIN PHOSPHATASE 1 REGULATORY SUBUNIT 10"/>
    <property type="match status" value="1"/>
</dbReference>
<feature type="compositionally biased region" description="Low complexity" evidence="5">
    <location>
        <begin position="190"/>
        <end position="224"/>
    </location>
</feature>
<keyword evidence="1 4" id="KW-0479">Metal-binding</keyword>
<feature type="domain" description="C3H1-type" evidence="6">
    <location>
        <begin position="813"/>
        <end position="840"/>
    </location>
</feature>
<protein>
    <recommendedName>
        <fullName evidence="6">C3H1-type domain-containing protein</fullName>
    </recommendedName>
</protein>
<feature type="compositionally biased region" description="Gly residues" evidence="5">
    <location>
        <begin position="681"/>
        <end position="694"/>
    </location>
</feature>
<feature type="compositionally biased region" description="Basic and acidic residues" evidence="5">
    <location>
        <begin position="247"/>
        <end position="260"/>
    </location>
</feature>
<dbReference type="EMBL" id="JARBDR010000919">
    <property type="protein sequence ID" value="KAJ8300718.1"/>
    <property type="molecule type" value="Genomic_DNA"/>
</dbReference>
<feature type="compositionally biased region" description="Basic and acidic residues" evidence="5">
    <location>
        <begin position="267"/>
        <end position="282"/>
    </location>
</feature>
<dbReference type="Proteomes" id="UP001217089">
    <property type="component" value="Unassembled WGS sequence"/>
</dbReference>
<gene>
    <name evidence="7" type="ORF">KUTeg_022237</name>
</gene>
<dbReference type="Gene3D" id="4.10.1000.10">
    <property type="entry name" value="Zinc finger, CCCH-type"/>
    <property type="match status" value="1"/>
</dbReference>
<dbReference type="PROSITE" id="PS50103">
    <property type="entry name" value="ZF_C3H1"/>
    <property type="match status" value="1"/>
</dbReference>
<feature type="zinc finger region" description="C3H1-type" evidence="4">
    <location>
        <begin position="813"/>
        <end position="840"/>
    </location>
</feature>
<comment type="caution">
    <text evidence="7">The sequence shown here is derived from an EMBL/GenBank/DDBJ whole genome shotgun (WGS) entry which is preliminary data.</text>
</comment>
<keyword evidence="8" id="KW-1185">Reference proteome</keyword>
<dbReference type="PANTHER" id="PTHR46557">
    <property type="entry name" value="SERINE/THREONINE-PROTEIN PHOSPHATASE 1 REGULATORY SUBUNIT 10-RELATED"/>
    <property type="match status" value="1"/>
</dbReference>
<proteinExistence type="predicted"/>
<feature type="compositionally biased region" description="Gly residues" evidence="5">
    <location>
        <begin position="779"/>
        <end position="790"/>
    </location>
</feature>
<feature type="compositionally biased region" description="Basic and acidic residues" evidence="5">
    <location>
        <begin position="100"/>
        <end position="110"/>
    </location>
</feature>
<feature type="compositionally biased region" description="Basic residues" evidence="5">
    <location>
        <begin position="491"/>
        <end position="502"/>
    </location>
</feature>
<feature type="compositionally biased region" description="Gly residues" evidence="5">
    <location>
        <begin position="759"/>
        <end position="770"/>
    </location>
</feature>
<feature type="compositionally biased region" description="Low complexity" evidence="5">
    <location>
        <begin position="503"/>
        <end position="518"/>
    </location>
</feature>